<proteinExistence type="predicted"/>
<sequence length="96" mass="10246">MPANQRVVFLEALGLTLREHYPGVLCEIRRFRAGLPPVMRVTWGNEESEIGCDLSGDGWNFVHGLDPSRVIGPAGSLSASARAVADALGLGGHPDH</sequence>
<dbReference type="AlphaFoldDB" id="A0A6I4W012"/>
<keyword evidence="2" id="KW-1185">Reference proteome</keyword>
<accession>A0A6I4W012</accession>
<evidence type="ECO:0000313" key="2">
    <source>
        <dbReference type="Proteomes" id="UP000431901"/>
    </source>
</evidence>
<name>A0A6I4W012_9ACTN</name>
<organism evidence="1 2">
    <name type="scientific">Actinomadura rayongensis</name>
    <dbReference type="NCBI Taxonomy" id="1429076"/>
    <lineage>
        <taxon>Bacteria</taxon>
        <taxon>Bacillati</taxon>
        <taxon>Actinomycetota</taxon>
        <taxon>Actinomycetes</taxon>
        <taxon>Streptosporangiales</taxon>
        <taxon>Thermomonosporaceae</taxon>
        <taxon>Actinomadura</taxon>
    </lineage>
</organism>
<evidence type="ECO:0000313" key="1">
    <source>
        <dbReference type="EMBL" id="MXQ62843.1"/>
    </source>
</evidence>
<protein>
    <submittedName>
        <fullName evidence="1">Uncharacterized protein</fullName>
    </submittedName>
</protein>
<dbReference type="EMBL" id="WUTW01000001">
    <property type="protein sequence ID" value="MXQ62843.1"/>
    <property type="molecule type" value="Genomic_DNA"/>
</dbReference>
<comment type="caution">
    <text evidence="1">The sequence shown here is derived from an EMBL/GenBank/DDBJ whole genome shotgun (WGS) entry which is preliminary data.</text>
</comment>
<reference evidence="1 2" key="1">
    <citation type="submission" date="2019-12" db="EMBL/GenBank/DDBJ databases">
        <title>Nocardia macrotermitis sp. nov. and Nocardia aurantia sp. nov., isolated from the gut of the fungus growing-termite Macrotermes natalensis.</title>
        <authorList>
            <person name="Christine B."/>
            <person name="Rene B."/>
        </authorList>
    </citation>
    <scope>NUCLEOTIDE SEQUENCE [LARGE SCALE GENOMIC DNA]</scope>
    <source>
        <strain evidence="1 2">DSM 102126</strain>
    </source>
</reference>
<dbReference type="OrthoDB" id="3480344at2"/>
<gene>
    <name evidence="1" type="ORF">GQ466_02230</name>
</gene>
<dbReference type="Proteomes" id="UP000431901">
    <property type="component" value="Unassembled WGS sequence"/>
</dbReference>